<dbReference type="AlphaFoldDB" id="D7CFI0"/>
<gene>
    <name evidence="2" type="ordered locus">SBI_01595</name>
</gene>
<keyword evidence="3" id="KW-1185">Reference proteome</keyword>
<dbReference type="EMBL" id="CP002047">
    <property type="protein sequence ID" value="ADI04716.1"/>
    <property type="molecule type" value="Genomic_DNA"/>
</dbReference>
<organism evidence="2 3">
    <name type="scientific">Streptomyces bingchenggensis (strain BCW-1)</name>
    <dbReference type="NCBI Taxonomy" id="749414"/>
    <lineage>
        <taxon>Bacteria</taxon>
        <taxon>Bacillati</taxon>
        <taxon>Actinomycetota</taxon>
        <taxon>Actinomycetes</taxon>
        <taxon>Kitasatosporales</taxon>
        <taxon>Streptomycetaceae</taxon>
        <taxon>Streptomyces</taxon>
    </lineage>
</organism>
<feature type="region of interest" description="Disordered" evidence="1">
    <location>
        <begin position="17"/>
        <end position="36"/>
    </location>
</feature>
<reference evidence="2 3" key="1">
    <citation type="journal article" date="2010" name="J. Bacteriol.">
        <title>Genome sequence of the milbemycin-producing bacterium Streptomyces bingchenggensis.</title>
        <authorList>
            <person name="Wang X.J."/>
            <person name="Yan Y.J."/>
            <person name="Zhang B."/>
            <person name="An J."/>
            <person name="Wang J.J."/>
            <person name="Tian J."/>
            <person name="Jiang L."/>
            <person name="Chen Y.H."/>
            <person name="Huang S.X."/>
            <person name="Yin M."/>
            <person name="Zhang J."/>
            <person name="Gao A.L."/>
            <person name="Liu C.X."/>
            <person name="Zhu Z.X."/>
            <person name="Xiang W.S."/>
        </authorList>
    </citation>
    <scope>NUCLEOTIDE SEQUENCE [LARGE SCALE GENOMIC DNA]</scope>
    <source>
        <strain evidence="2 3">BCW-1</strain>
    </source>
</reference>
<accession>D7CFI0</accession>
<sequence>MHGRELAARVGLISPEAPGLLAHDTGTGCRRGGVQA</sequence>
<dbReference type="KEGG" id="sbh:SBI_01595"/>
<name>D7CFI0_STRBB</name>
<proteinExistence type="predicted"/>
<dbReference type="HOGENOM" id="CLU_3358708_0_0_11"/>
<evidence type="ECO:0000256" key="1">
    <source>
        <dbReference type="SAM" id="MobiDB-lite"/>
    </source>
</evidence>
<protein>
    <submittedName>
        <fullName evidence="2">Uncharacterized protein</fullName>
    </submittedName>
</protein>
<evidence type="ECO:0000313" key="3">
    <source>
        <dbReference type="Proteomes" id="UP000000377"/>
    </source>
</evidence>
<dbReference type="Proteomes" id="UP000000377">
    <property type="component" value="Chromosome"/>
</dbReference>
<evidence type="ECO:0000313" key="2">
    <source>
        <dbReference type="EMBL" id="ADI04716.1"/>
    </source>
</evidence>